<dbReference type="SMART" id="SM00342">
    <property type="entry name" value="HTH_ARAC"/>
    <property type="match status" value="1"/>
</dbReference>
<evidence type="ECO:0000313" key="5">
    <source>
        <dbReference type="EMBL" id="MFD1722038.1"/>
    </source>
</evidence>
<dbReference type="PANTHER" id="PTHR46796">
    <property type="entry name" value="HTH-TYPE TRANSCRIPTIONAL ACTIVATOR RHAS-RELATED"/>
    <property type="match status" value="1"/>
</dbReference>
<dbReference type="PROSITE" id="PS01124">
    <property type="entry name" value="HTH_ARAC_FAMILY_2"/>
    <property type="match status" value="1"/>
</dbReference>
<name>A0ABW4LGY2_9MICO</name>
<dbReference type="Gene3D" id="1.10.10.60">
    <property type="entry name" value="Homeodomain-like"/>
    <property type="match status" value="1"/>
</dbReference>
<dbReference type="EMBL" id="JBHUEA010000015">
    <property type="protein sequence ID" value="MFD1722038.1"/>
    <property type="molecule type" value="Genomic_DNA"/>
</dbReference>
<keyword evidence="2" id="KW-0238">DNA-binding</keyword>
<protein>
    <recommendedName>
        <fullName evidence="4">HTH araC/xylS-type domain-containing protein</fullName>
    </recommendedName>
</protein>
<dbReference type="Proteomes" id="UP001597347">
    <property type="component" value="Unassembled WGS sequence"/>
</dbReference>
<comment type="caution">
    <text evidence="5">The sequence shown here is derived from an EMBL/GenBank/DDBJ whole genome shotgun (WGS) entry which is preliminary data.</text>
</comment>
<keyword evidence="1" id="KW-0805">Transcription regulation</keyword>
<reference evidence="6" key="1">
    <citation type="journal article" date="2019" name="Int. J. Syst. Evol. Microbiol.">
        <title>The Global Catalogue of Microorganisms (GCM) 10K type strain sequencing project: providing services to taxonomists for standard genome sequencing and annotation.</title>
        <authorList>
            <consortium name="The Broad Institute Genomics Platform"/>
            <consortium name="The Broad Institute Genome Sequencing Center for Infectious Disease"/>
            <person name="Wu L."/>
            <person name="Ma J."/>
        </authorList>
    </citation>
    <scope>NUCLEOTIDE SEQUENCE [LARGE SCALE GENOMIC DNA]</scope>
    <source>
        <strain evidence="6">CGMCC 1.12471</strain>
    </source>
</reference>
<evidence type="ECO:0000259" key="4">
    <source>
        <dbReference type="PROSITE" id="PS01124"/>
    </source>
</evidence>
<evidence type="ECO:0000256" key="3">
    <source>
        <dbReference type="ARBA" id="ARBA00023163"/>
    </source>
</evidence>
<dbReference type="RefSeq" id="WP_377934801.1">
    <property type="nucleotide sequence ID" value="NZ_JBHUEA010000015.1"/>
</dbReference>
<evidence type="ECO:0000313" key="6">
    <source>
        <dbReference type="Proteomes" id="UP001597347"/>
    </source>
</evidence>
<sequence>MRKSAGLVQQRWTGQQDLAELQRHMRCEAPDPARFRAEVRACSAAGTEVSEWRSTELRGLLDGRAGDGDLALVLVANGSVAWRSAQQHWTGEAGRMQVLRGDEPVHWTIAHGSRLLRIRLEADHLPQHLRGARILTGPVPETGVARALTAALLQTVGAISSAPGVAAHVCRGVHSLALAVLEDLVPADERLGEQDLRSRIVAHIDRNLADRDLNPGSIADAFSVSLRWVHSAFNTSEDSLARYIRRRRVDAVAAVLTRERHVPRLSALALDHGFSGREQLARSFRARYGITVAAYAALVLDGLPLPAPLDEGRCDSVA</sequence>
<evidence type="ECO:0000256" key="1">
    <source>
        <dbReference type="ARBA" id="ARBA00023015"/>
    </source>
</evidence>
<evidence type="ECO:0000256" key="2">
    <source>
        <dbReference type="ARBA" id="ARBA00023125"/>
    </source>
</evidence>
<dbReference type="PANTHER" id="PTHR46796:SF6">
    <property type="entry name" value="ARAC SUBFAMILY"/>
    <property type="match status" value="1"/>
</dbReference>
<accession>A0ABW4LGY2</accession>
<keyword evidence="6" id="KW-1185">Reference proteome</keyword>
<gene>
    <name evidence="5" type="ORF">ACFSBI_10800</name>
</gene>
<organism evidence="5 6">
    <name type="scientific">Amnibacterium endophyticum</name>
    <dbReference type="NCBI Taxonomy" id="2109337"/>
    <lineage>
        <taxon>Bacteria</taxon>
        <taxon>Bacillati</taxon>
        <taxon>Actinomycetota</taxon>
        <taxon>Actinomycetes</taxon>
        <taxon>Micrococcales</taxon>
        <taxon>Microbacteriaceae</taxon>
        <taxon>Amnibacterium</taxon>
    </lineage>
</organism>
<keyword evidence="3" id="KW-0804">Transcription</keyword>
<proteinExistence type="predicted"/>
<feature type="domain" description="HTH araC/xylS-type" evidence="4">
    <location>
        <begin position="198"/>
        <end position="298"/>
    </location>
</feature>
<dbReference type="InterPro" id="IPR050204">
    <property type="entry name" value="AraC_XylS_family_regulators"/>
</dbReference>
<dbReference type="InterPro" id="IPR018060">
    <property type="entry name" value="HTH_AraC"/>
</dbReference>